<reference evidence="2" key="1">
    <citation type="submission" date="2022-11" db="UniProtKB">
        <authorList>
            <consortium name="WormBaseParasite"/>
        </authorList>
    </citation>
    <scope>IDENTIFICATION</scope>
</reference>
<proteinExistence type="predicted"/>
<dbReference type="Proteomes" id="UP000887580">
    <property type="component" value="Unplaced"/>
</dbReference>
<protein>
    <submittedName>
        <fullName evidence="2">Uncharacterized protein</fullName>
    </submittedName>
</protein>
<accession>A0AC35EZ32</accession>
<dbReference type="WBParaSite" id="PS1159_v2.g12064.t1">
    <property type="protein sequence ID" value="PS1159_v2.g12064.t1"/>
    <property type="gene ID" value="PS1159_v2.g12064"/>
</dbReference>
<organism evidence="1 2">
    <name type="scientific">Panagrolaimus sp. PS1159</name>
    <dbReference type="NCBI Taxonomy" id="55785"/>
    <lineage>
        <taxon>Eukaryota</taxon>
        <taxon>Metazoa</taxon>
        <taxon>Ecdysozoa</taxon>
        <taxon>Nematoda</taxon>
        <taxon>Chromadorea</taxon>
        <taxon>Rhabditida</taxon>
        <taxon>Tylenchina</taxon>
        <taxon>Panagrolaimomorpha</taxon>
        <taxon>Panagrolaimoidea</taxon>
        <taxon>Panagrolaimidae</taxon>
        <taxon>Panagrolaimus</taxon>
    </lineage>
</organism>
<name>A0AC35EZ32_9BILA</name>
<sequence>MNKDPVFNDNDWPIESRKKVIRSLPSNVFDCVQKIIAVSAKADTKEPPNYQQAIEQCIFQLPADRKAMNPLQHFKVLNVLAFAYVFDLKTDEARRTFFSHLFLGREANALNDPAAHENRISGLIRFSTLALQYPMATFFDILAEWLVKDDHYLKYAPSILSEICKGYLLRPPSWELGAFVEPMEEVSFEFSALAALHFITNENFTELNRTQIVSILGEWFSKRAADYLTFYSKYAHLAKDFALKRFPVLLKFTCTNGSENAEYERFHGAIIGLIISSVNLFAETPLDLIYLRSEAVDEVGINQRRRNDLTFVAKNCKLLD</sequence>
<evidence type="ECO:0000313" key="1">
    <source>
        <dbReference type="Proteomes" id="UP000887580"/>
    </source>
</evidence>
<evidence type="ECO:0000313" key="2">
    <source>
        <dbReference type="WBParaSite" id="PS1159_v2.g12064.t1"/>
    </source>
</evidence>